<dbReference type="EMBL" id="FNON01000003">
    <property type="protein sequence ID" value="SDX54576.1"/>
    <property type="molecule type" value="Genomic_DNA"/>
</dbReference>
<dbReference type="Proteomes" id="UP000199515">
    <property type="component" value="Unassembled WGS sequence"/>
</dbReference>
<keyword evidence="1" id="KW-0812">Transmembrane</keyword>
<gene>
    <name evidence="2" type="ORF">SAMN05421504_10364</name>
</gene>
<evidence type="ECO:0008006" key="4">
    <source>
        <dbReference type="Google" id="ProtNLM"/>
    </source>
</evidence>
<feature type="transmembrane region" description="Helical" evidence="1">
    <location>
        <begin position="12"/>
        <end position="33"/>
    </location>
</feature>
<sequence>MAETDNGAPPRALLIVAAVLAVVFAGGVAYFGLRGSTAEPEGDTAPLPLVSVPAPQAGSADCAKLVGGLPADLTSNGKKLSRRELAEPAPAATVAWGTEAVVLRCGLDKPSELTQTAQLRTINGAQWLPIESDGVSTWYLVDRSVYVALTIPRSAGTGPLQSISDAVVAALPPQPLKF</sequence>
<dbReference type="InterPro" id="IPR021903">
    <property type="entry name" value="DUF3515"/>
</dbReference>
<dbReference type="STRING" id="589385.SAMN05421504_10364"/>
<proteinExistence type="predicted"/>
<protein>
    <recommendedName>
        <fullName evidence="4">DUF3515 domain-containing protein</fullName>
    </recommendedName>
</protein>
<name>A0A1H3CKF8_9PSEU</name>
<evidence type="ECO:0000313" key="2">
    <source>
        <dbReference type="EMBL" id="SDX54576.1"/>
    </source>
</evidence>
<keyword evidence="1" id="KW-0472">Membrane</keyword>
<keyword evidence="1" id="KW-1133">Transmembrane helix</keyword>
<evidence type="ECO:0000256" key="1">
    <source>
        <dbReference type="SAM" id="Phobius"/>
    </source>
</evidence>
<evidence type="ECO:0000313" key="3">
    <source>
        <dbReference type="Proteomes" id="UP000199515"/>
    </source>
</evidence>
<dbReference type="RefSeq" id="WP_091289196.1">
    <property type="nucleotide sequence ID" value="NZ_FNON01000003.1"/>
</dbReference>
<dbReference type="AlphaFoldDB" id="A0A1H3CKF8"/>
<accession>A0A1H3CKF8</accession>
<organism evidence="2 3">
    <name type="scientific">Amycolatopsis xylanica</name>
    <dbReference type="NCBI Taxonomy" id="589385"/>
    <lineage>
        <taxon>Bacteria</taxon>
        <taxon>Bacillati</taxon>
        <taxon>Actinomycetota</taxon>
        <taxon>Actinomycetes</taxon>
        <taxon>Pseudonocardiales</taxon>
        <taxon>Pseudonocardiaceae</taxon>
        <taxon>Amycolatopsis</taxon>
    </lineage>
</organism>
<dbReference type="OrthoDB" id="4422435at2"/>
<reference evidence="2 3" key="1">
    <citation type="submission" date="2016-10" db="EMBL/GenBank/DDBJ databases">
        <authorList>
            <person name="de Groot N.N."/>
        </authorList>
    </citation>
    <scope>NUCLEOTIDE SEQUENCE [LARGE SCALE GENOMIC DNA]</scope>
    <source>
        <strain evidence="2 3">CPCC 202699</strain>
    </source>
</reference>
<keyword evidence="3" id="KW-1185">Reference proteome</keyword>
<dbReference type="Pfam" id="PF12028">
    <property type="entry name" value="DUF3515"/>
    <property type="match status" value="1"/>
</dbReference>